<dbReference type="EMBL" id="MHKZ01000009">
    <property type="protein sequence ID" value="OGZ00967.1"/>
    <property type="molecule type" value="Genomic_DNA"/>
</dbReference>
<evidence type="ECO:0000259" key="1">
    <source>
        <dbReference type="SMART" id="SM01321"/>
    </source>
</evidence>
<proteinExistence type="predicted"/>
<organism evidence="2 3">
    <name type="scientific">Candidatus Liptonbacteria bacterium RIFCSPLOWO2_01_FULL_45_15</name>
    <dbReference type="NCBI Taxonomy" id="1798649"/>
    <lineage>
        <taxon>Bacteria</taxon>
        <taxon>Candidatus Liptoniibacteriota</taxon>
    </lineage>
</organism>
<dbReference type="SMART" id="SM01321">
    <property type="entry name" value="Y1_Tnp"/>
    <property type="match status" value="1"/>
</dbReference>
<dbReference type="GO" id="GO:0003677">
    <property type="term" value="F:DNA binding"/>
    <property type="evidence" value="ECO:0007669"/>
    <property type="project" value="InterPro"/>
</dbReference>
<feature type="domain" description="Transposase IS200-like" evidence="1">
    <location>
        <begin position="7"/>
        <end position="154"/>
    </location>
</feature>
<gene>
    <name evidence="2" type="ORF">A3B13_02615</name>
</gene>
<name>A0A1G2CIB6_9BACT</name>
<dbReference type="GO" id="GO:0004803">
    <property type="term" value="F:transposase activity"/>
    <property type="evidence" value="ECO:0007669"/>
    <property type="project" value="InterPro"/>
</dbReference>
<dbReference type="Proteomes" id="UP000176287">
    <property type="component" value="Unassembled WGS sequence"/>
</dbReference>
<evidence type="ECO:0000313" key="3">
    <source>
        <dbReference type="Proteomes" id="UP000176287"/>
    </source>
</evidence>
<dbReference type="Pfam" id="PF01797">
    <property type="entry name" value="Y1_Tnp"/>
    <property type="match status" value="1"/>
</dbReference>
<protein>
    <recommendedName>
        <fullName evidence="1">Transposase IS200-like domain-containing protein</fullName>
    </recommendedName>
</protein>
<dbReference type="SUPFAM" id="SSF143422">
    <property type="entry name" value="Transposase IS200-like"/>
    <property type="match status" value="1"/>
</dbReference>
<dbReference type="PANTHER" id="PTHR34322:SF2">
    <property type="entry name" value="TRANSPOSASE IS200-LIKE DOMAIN-CONTAINING PROTEIN"/>
    <property type="match status" value="1"/>
</dbReference>
<dbReference type="PANTHER" id="PTHR34322">
    <property type="entry name" value="TRANSPOSASE, Y1_TNP DOMAIN-CONTAINING"/>
    <property type="match status" value="1"/>
</dbReference>
<sequence length="236" mass="28675">MKKPVFVNNEVYHIYNRGVEERKIFLDNKDYFRFIHNLFEFNDKAPAMNIYYKLPQIQSYEVQLRKIRKTEREPRKLLVEIISFCLMPNHYHIFIRQKVDNGIVRFMQKLGTGYTNYFNKKYKRVGGLLQGRFKAVLIKDESHFIHLPYYIHLNPLDIKFPEWREGEIKNYKEAMEFLENYRWSSFPDYIGKKNFPSVTQREFLSDFLGGPEQYKKDIIKWLKELDLENMTGIMLE</sequence>
<reference evidence="2 3" key="1">
    <citation type="journal article" date="2016" name="Nat. Commun.">
        <title>Thousands of microbial genomes shed light on interconnected biogeochemical processes in an aquifer system.</title>
        <authorList>
            <person name="Anantharaman K."/>
            <person name="Brown C.T."/>
            <person name="Hug L.A."/>
            <person name="Sharon I."/>
            <person name="Castelle C.J."/>
            <person name="Probst A.J."/>
            <person name="Thomas B.C."/>
            <person name="Singh A."/>
            <person name="Wilkins M.J."/>
            <person name="Karaoz U."/>
            <person name="Brodie E.L."/>
            <person name="Williams K.H."/>
            <person name="Hubbard S.S."/>
            <person name="Banfield J.F."/>
        </authorList>
    </citation>
    <scope>NUCLEOTIDE SEQUENCE [LARGE SCALE GENOMIC DNA]</scope>
</reference>
<dbReference type="InterPro" id="IPR036515">
    <property type="entry name" value="Transposase_17_sf"/>
</dbReference>
<dbReference type="InterPro" id="IPR002686">
    <property type="entry name" value="Transposase_17"/>
</dbReference>
<comment type="caution">
    <text evidence="2">The sequence shown here is derived from an EMBL/GenBank/DDBJ whole genome shotgun (WGS) entry which is preliminary data.</text>
</comment>
<accession>A0A1G2CIB6</accession>
<dbReference type="Gene3D" id="3.30.70.1290">
    <property type="entry name" value="Transposase IS200-like"/>
    <property type="match status" value="1"/>
</dbReference>
<dbReference type="AlphaFoldDB" id="A0A1G2CIB6"/>
<dbReference type="GO" id="GO:0006313">
    <property type="term" value="P:DNA transposition"/>
    <property type="evidence" value="ECO:0007669"/>
    <property type="project" value="InterPro"/>
</dbReference>
<evidence type="ECO:0000313" key="2">
    <source>
        <dbReference type="EMBL" id="OGZ00967.1"/>
    </source>
</evidence>